<protein>
    <submittedName>
        <fullName evidence="7">THAP domain-containing protein 4</fullName>
    </submittedName>
</protein>
<reference evidence="7 8" key="1">
    <citation type="submission" date="2015-09" db="EMBL/GenBank/DDBJ databases">
        <title>Trachymyrmex cornetzi WGS genome.</title>
        <authorList>
            <person name="Nygaard S."/>
            <person name="Hu H."/>
            <person name="Boomsma J."/>
            <person name="Zhang G."/>
        </authorList>
    </citation>
    <scope>NUCLEOTIDE SEQUENCE [LARGE SCALE GENOMIC DNA]</scope>
    <source>
        <strain evidence="7">Tcor2-1</strain>
        <tissue evidence="7">Whole body</tissue>
    </source>
</reference>
<dbReference type="EMBL" id="KQ981139">
    <property type="protein sequence ID" value="KYN09187.1"/>
    <property type="molecule type" value="Genomic_DNA"/>
</dbReference>
<keyword evidence="1" id="KW-0479">Metal-binding</keyword>
<evidence type="ECO:0000313" key="7">
    <source>
        <dbReference type="EMBL" id="KYN09187.1"/>
    </source>
</evidence>
<evidence type="ECO:0000256" key="4">
    <source>
        <dbReference type="ARBA" id="ARBA00023125"/>
    </source>
</evidence>
<dbReference type="PROSITE" id="PS50950">
    <property type="entry name" value="ZF_THAP"/>
    <property type="match status" value="1"/>
</dbReference>
<name>A0A151IRA4_9HYME</name>
<evidence type="ECO:0000256" key="5">
    <source>
        <dbReference type="PROSITE-ProRule" id="PRU00309"/>
    </source>
</evidence>
<dbReference type="GO" id="GO:0043565">
    <property type="term" value="F:sequence-specific DNA binding"/>
    <property type="evidence" value="ECO:0007669"/>
    <property type="project" value="InterPro"/>
</dbReference>
<organism evidence="7 8">
    <name type="scientific">Trachymyrmex cornetzi</name>
    <dbReference type="NCBI Taxonomy" id="471704"/>
    <lineage>
        <taxon>Eukaryota</taxon>
        <taxon>Metazoa</taxon>
        <taxon>Ecdysozoa</taxon>
        <taxon>Arthropoda</taxon>
        <taxon>Hexapoda</taxon>
        <taxon>Insecta</taxon>
        <taxon>Pterygota</taxon>
        <taxon>Neoptera</taxon>
        <taxon>Endopterygota</taxon>
        <taxon>Hymenoptera</taxon>
        <taxon>Apocrita</taxon>
        <taxon>Aculeata</taxon>
        <taxon>Formicoidea</taxon>
        <taxon>Formicidae</taxon>
        <taxon>Myrmicinae</taxon>
        <taxon>Trachymyrmex</taxon>
    </lineage>
</organism>
<keyword evidence="3" id="KW-0862">Zinc</keyword>
<dbReference type="PANTHER" id="PTHR46600:SF11">
    <property type="entry name" value="THAP DOMAIN-CONTAINING PROTEIN 10"/>
    <property type="match status" value="1"/>
</dbReference>
<keyword evidence="2 5" id="KW-0863">Zinc-finger</keyword>
<proteinExistence type="predicted"/>
<gene>
    <name evidence="7" type="ORF">ALC57_18700</name>
</gene>
<keyword evidence="8" id="KW-1185">Reference proteome</keyword>
<evidence type="ECO:0000256" key="2">
    <source>
        <dbReference type="ARBA" id="ARBA00022771"/>
    </source>
</evidence>
<dbReference type="KEGG" id="tcz:108769967"/>
<dbReference type="OrthoDB" id="7698091at2759"/>
<dbReference type="InterPro" id="IPR026516">
    <property type="entry name" value="THAP1/10"/>
</dbReference>
<evidence type="ECO:0000256" key="3">
    <source>
        <dbReference type="ARBA" id="ARBA00022833"/>
    </source>
</evidence>
<dbReference type="GO" id="GO:0008270">
    <property type="term" value="F:zinc ion binding"/>
    <property type="evidence" value="ECO:0007669"/>
    <property type="project" value="UniProtKB-KW"/>
</dbReference>
<dbReference type="PANTHER" id="PTHR46600">
    <property type="entry name" value="THAP DOMAIN-CONTAINING"/>
    <property type="match status" value="1"/>
</dbReference>
<dbReference type="Proteomes" id="UP000078492">
    <property type="component" value="Unassembled WGS sequence"/>
</dbReference>
<dbReference type="SMART" id="SM00980">
    <property type="entry name" value="THAP"/>
    <property type="match status" value="1"/>
</dbReference>
<dbReference type="SMART" id="SM00692">
    <property type="entry name" value="DM3"/>
    <property type="match status" value="1"/>
</dbReference>
<sequence>MPGCWLPKCKNSAAKGFMMKHFPRNPDRRAQWAAIIPRANWVPTDCSCICEIHFSPEMWEKPRSDGKRILKCNAIPNMFESCLETIVASGQNTELIQSVQTVKMDENPNLAQKN</sequence>
<evidence type="ECO:0000313" key="8">
    <source>
        <dbReference type="Proteomes" id="UP000078492"/>
    </source>
</evidence>
<keyword evidence="4 5" id="KW-0238">DNA-binding</keyword>
<feature type="domain" description="THAP-type" evidence="6">
    <location>
        <begin position="1"/>
        <end position="79"/>
    </location>
</feature>
<dbReference type="SUPFAM" id="SSF57716">
    <property type="entry name" value="Glucocorticoid receptor-like (DNA-binding domain)"/>
    <property type="match status" value="1"/>
</dbReference>
<evidence type="ECO:0000259" key="6">
    <source>
        <dbReference type="PROSITE" id="PS50950"/>
    </source>
</evidence>
<dbReference type="InterPro" id="IPR006612">
    <property type="entry name" value="THAP_Znf"/>
</dbReference>
<evidence type="ECO:0000256" key="1">
    <source>
        <dbReference type="ARBA" id="ARBA00022723"/>
    </source>
</evidence>
<dbReference type="AlphaFoldDB" id="A0A151IRA4"/>
<accession>A0A151IRA4</accession>
<dbReference type="Pfam" id="PF05485">
    <property type="entry name" value="THAP"/>
    <property type="match status" value="1"/>
</dbReference>